<gene>
    <name evidence="3" type="ORF">A2664_02130</name>
</gene>
<dbReference type="GO" id="GO:0008237">
    <property type="term" value="F:metallopeptidase activity"/>
    <property type="evidence" value="ECO:0007669"/>
    <property type="project" value="InterPro"/>
</dbReference>
<feature type="domain" description="Fibronectin type-III" evidence="2">
    <location>
        <begin position="1319"/>
        <end position="1414"/>
    </location>
</feature>
<evidence type="ECO:0000256" key="1">
    <source>
        <dbReference type="SAM" id="Phobius"/>
    </source>
</evidence>
<reference evidence="3 4" key="1">
    <citation type="journal article" date="2016" name="Nat. Commun.">
        <title>Thousands of microbial genomes shed light on interconnected biogeochemical processes in an aquifer system.</title>
        <authorList>
            <person name="Anantharaman K."/>
            <person name="Brown C.T."/>
            <person name="Hug L.A."/>
            <person name="Sharon I."/>
            <person name="Castelle C.J."/>
            <person name="Probst A.J."/>
            <person name="Thomas B.C."/>
            <person name="Singh A."/>
            <person name="Wilkins M.J."/>
            <person name="Karaoz U."/>
            <person name="Brodie E.L."/>
            <person name="Williams K.H."/>
            <person name="Hubbard S.S."/>
            <person name="Banfield J.F."/>
        </authorList>
    </citation>
    <scope>NUCLEOTIDE SEQUENCE [LARGE SCALE GENOMIC DNA]</scope>
</reference>
<dbReference type="InterPro" id="IPR044060">
    <property type="entry name" value="Bacterial_rp_domain"/>
</dbReference>
<dbReference type="Proteomes" id="UP000178873">
    <property type="component" value="Unassembled WGS sequence"/>
</dbReference>
<dbReference type="Pfam" id="PF17957">
    <property type="entry name" value="Big_7"/>
    <property type="match status" value="1"/>
</dbReference>
<dbReference type="SUPFAM" id="SSF49265">
    <property type="entry name" value="Fibronectin type III"/>
    <property type="match status" value="1"/>
</dbReference>
<feature type="transmembrane region" description="Helical" evidence="1">
    <location>
        <begin position="1557"/>
        <end position="1576"/>
    </location>
</feature>
<dbReference type="STRING" id="1802301.A2664_02130"/>
<dbReference type="InterPro" id="IPR013783">
    <property type="entry name" value="Ig-like_fold"/>
</dbReference>
<dbReference type="InterPro" id="IPR024079">
    <property type="entry name" value="MetalloPept_cat_dom_sf"/>
</dbReference>
<evidence type="ECO:0000313" key="3">
    <source>
        <dbReference type="EMBL" id="OHA18244.1"/>
    </source>
</evidence>
<protein>
    <recommendedName>
        <fullName evidence="2">Fibronectin type-III domain-containing protein</fullName>
    </recommendedName>
</protein>
<proteinExistence type="predicted"/>
<evidence type="ECO:0000259" key="2">
    <source>
        <dbReference type="PROSITE" id="PS50853"/>
    </source>
</evidence>
<dbReference type="Gene3D" id="2.60.40.10">
    <property type="entry name" value="Immunoglobulins"/>
    <property type="match status" value="2"/>
</dbReference>
<keyword evidence="1" id="KW-1133">Transmembrane helix</keyword>
<evidence type="ECO:0000313" key="4">
    <source>
        <dbReference type="Proteomes" id="UP000178873"/>
    </source>
</evidence>
<feature type="transmembrane region" description="Helical" evidence="1">
    <location>
        <begin position="24"/>
        <end position="42"/>
    </location>
</feature>
<dbReference type="Pfam" id="PF18998">
    <property type="entry name" value="Flg_new_2"/>
    <property type="match status" value="1"/>
</dbReference>
<dbReference type="Gene3D" id="3.40.390.10">
    <property type="entry name" value="Collagenase (Catalytic Domain)"/>
    <property type="match status" value="1"/>
</dbReference>
<dbReference type="InterPro" id="IPR036116">
    <property type="entry name" value="FN3_sf"/>
</dbReference>
<name>A0A1G2M3A5_9BACT</name>
<sequence length="1619" mass="175172">MFRIAYTIVVFAIQNSSYLISRSAVLIGTIFLAFFVFFITPFSTHAAIVNFDDLSRTYRSSSPIPTSYGGLNWSGFRYTTTADYSTIPSGRSVAATSLPNAIFYDAVISPHAISSLENFDLISAKLTSVWKDNLQVNARGYSDGVLKYNNTYTLSATTPVQIDFNFTGINRVEFVPSGGVQHYAFIPNPADATDFYIDDLTYSVNNCVKLELDIGGNGPKKIVFMRGDGWNSSVNDFLSNAKIIRDRLLTIEPFETYQGQFSFYADLKKHSQSSSFTGSSDFVKSQSSCGTDGFTYVYFFQDANREAWSIQGKGVSFLDYPHFVEDPLDVIHEMGHAIGNLDDEYYSSTYTPAFPPEETNCASDPFDTYRNPVTNRMYGAAQQVGCYYKNDTYYRANDESLMGNNYDSSKIDIPANKFNVPSCARLVVAIKGETPTKANAAQYWPECFVLDTAKNSIPPILPAPIISSITGGPPGGMATMKGSGFTQTGNSVQFISPVDGGIFETTNVPSSDGTTLTFTVPANLPTLSPSSSGYSFKAGALNSPWSNQLNLPSLPNLGMYREKFSKLQTSILVAIDSLKKKQTAALANLKAGEVQRGNPQIDVPLQLLTRMKKNLETDANGSLKDQAGMVRFFTYFKSLSNYTDLALAEVFLRTNELAGFSYLFPPSPDKPILISLPGSGGEGGWRGSFELLQGEASKFNIVVYTYDSATLTSGEMTDIFIAKFVSNKLHERNPVIVSLSMGSTLIHSAILRDVSGGSSVFSNSYVVSTGLLPGGAAEFLGWMKIFVPLAPYAYPISRGTINVMNPTNPIYVDIANNMPRIASKTKGISYIQAQFDHHTDPEVQGTTYASNRDKTLAGMADVVNVVPPKKYINNKNQIEQNNDHINLLYATEVKNKISYYRNLLENSSPLNAKELPIASGRSISRWLMGIVQNLGAHLSLDKHVLVASAQSPEDPNFIPSFFGGPDQDICEVAADILEDALIIPEMDYDIYVSKLAEYMLLTEATCSIEDESEEAFSDLEILPVSESVAVSGTEIYAVDLDLSGISGIDLVVDGTVVSTDSSGPWNLSFASTNFSNGIHTVYAVIRTSSGASLNTKSVPITINNSTSLYSLLIDDSETGTVKCNNVSCPATVAQGSQVTLTAHPDSGFVFSAWTVSPSLPGTCAGILSGTLSCTFTMDSNKTVGARFVPAGTGVSNPPQNPPVEPAPILNKVAPQFISGSYRPRYVAGTTNQSVVMGFVYPSPTFPIARTVEIERSDSSQPVFQKVGEVALSSGITSDSYEDKTIVPTHAYTYRLRALYSDGSYSNYSLPISVMTYPHPTEAPTLYLRAESDSRMSLYWTIPTTEGIKSYTILDKANNPPLVQNISPTTSDYSITGLKSDTRYCYILQPIAIYGTGFYGGAPPSSSVCTKTLKVGETAPLPQGPGPDPRERSVSVGISGGAEGTHYSPYDIMHISFSASEGVENVIISVGNQQFTLLVPAGGSGTFDWTIPETFQPGNYMLSAVPQGGGNTTIVPFVIVGQAAGEGQQNQNPAINNPVSSNDVYQFLATALKTLVKILLPVIVIFYVVVGLMFILARGDSEKLALAKMAFLYTTIGTGIVLSAWLLADVIKNTINVISS</sequence>
<keyword evidence="1" id="KW-0812">Transmembrane</keyword>
<dbReference type="PROSITE" id="PS50853">
    <property type="entry name" value="FN3"/>
    <property type="match status" value="1"/>
</dbReference>
<organism evidence="3 4">
    <name type="scientific">Candidatus Taylorbacteria bacterium RIFCSPHIGHO2_01_FULL_46_22b</name>
    <dbReference type="NCBI Taxonomy" id="1802301"/>
    <lineage>
        <taxon>Bacteria</taxon>
        <taxon>Candidatus Tayloriibacteriota</taxon>
    </lineage>
</organism>
<dbReference type="InterPro" id="IPR003961">
    <property type="entry name" value="FN3_dom"/>
</dbReference>
<comment type="caution">
    <text evidence="3">The sequence shown here is derived from an EMBL/GenBank/DDBJ whole genome shotgun (WGS) entry which is preliminary data.</text>
</comment>
<dbReference type="Pfam" id="PF18895">
    <property type="entry name" value="T4SS_pilin"/>
    <property type="match status" value="1"/>
</dbReference>
<feature type="transmembrane region" description="Helical" evidence="1">
    <location>
        <begin position="1588"/>
        <end position="1607"/>
    </location>
</feature>
<dbReference type="InterPro" id="IPR043993">
    <property type="entry name" value="T4SS_pilin"/>
</dbReference>
<keyword evidence="1" id="KW-0472">Membrane</keyword>
<dbReference type="EMBL" id="MHRF01000007">
    <property type="protein sequence ID" value="OHA18244.1"/>
    <property type="molecule type" value="Genomic_DNA"/>
</dbReference>
<accession>A0A1G2M3A5</accession>
<dbReference type="CDD" id="cd00063">
    <property type="entry name" value="FN3"/>
    <property type="match status" value="1"/>
</dbReference>